<dbReference type="InterPro" id="IPR011701">
    <property type="entry name" value="MFS"/>
</dbReference>
<feature type="transmembrane region" description="Helical" evidence="6">
    <location>
        <begin position="234"/>
        <end position="257"/>
    </location>
</feature>
<evidence type="ECO:0000313" key="8">
    <source>
        <dbReference type="EMBL" id="GHO87009.1"/>
    </source>
</evidence>
<feature type="transmembrane region" description="Helical" evidence="6">
    <location>
        <begin position="156"/>
        <end position="178"/>
    </location>
</feature>
<organism evidence="8 9">
    <name type="scientific">Dictyobacter formicarum</name>
    <dbReference type="NCBI Taxonomy" id="2778368"/>
    <lineage>
        <taxon>Bacteria</taxon>
        <taxon>Bacillati</taxon>
        <taxon>Chloroflexota</taxon>
        <taxon>Ktedonobacteria</taxon>
        <taxon>Ktedonobacterales</taxon>
        <taxon>Dictyobacteraceae</taxon>
        <taxon>Dictyobacter</taxon>
    </lineage>
</organism>
<feature type="transmembrane region" description="Helical" evidence="6">
    <location>
        <begin position="131"/>
        <end position="150"/>
    </location>
</feature>
<dbReference type="RefSeq" id="WP_201364608.1">
    <property type="nucleotide sequence ID" value="NZ_BNJJ01000015.1"/>
</dbReference>
<feature type="transmembrane region" description="Helical" evidence="6">
    <location>
        <begin position="99"/>
        <end position="119"/>
    </location>
</feature>
<feature type="transmembrane region" description="Helical" evidence="6">
    <location>
        <begin position="43"/>
        <end position="63"/>
    </location>
</feature>
<dbReference type="PANTHER" id="PTHR43124">
    <property type="entry name" value="PURINE EFFLUX PUMP PBUE"/>
    <property type="match status" value="1"/>
</dbReference>
<sequence length="359" mass="37093">MWFRILVLAVGTFALGTDAFVISGILPDMAHQLNISVDLAGQLVTVFSLTYALGAPVLATLAGNVGRKRLLLFSLSLFVAANVLAAVATSFGVLIVARVLAAIGAALYTPTASAVAAALAPAEKRGRALSLVMTGMTVSLILGVPLGIVIGSQFGWQMTFVLIATLSALALVGVLALFPTVANPPAIKLSTRLALLRKPTVFVTLLVTLACIVGNFTVYTYLGPFLQQVTHLNGVGISSVFFLFGLVGLLGNAIGAYSIDRWGAVRTIVPCVVVVGLAFLTLSLAATSFLTVAVAIAMWSIAGTTILPAQQHRLIALSPEGPGVVLSLNSSAIYLGSAGGLLWGSDGAFHATDHARLDR</sequence>
<dbReference type="EMBL" id="BNJJ01000015">
    <property type="protein sequence ID" value="GHO87009.1"/>
    <property type="molecule type" value="Genomic_DNA"/>
</dbReference>
<evidence type="ECO:0000256" key="1">
    <source>
        <dbReference type="ARBA" id="ARBA00004651"/>
    </source>
</evidence>
<feature type="transmembrane region" description="Helical" evidence="6">
    <location>
        <begin position="70"/>
        <end position="93"/>
    </location>
</feature>
<accession>A0ABQ3VMV5</accession>
<keyword evidence="2" id="KW-1003">Cell membrane</keyword>
<keyword evidence="5 6" id="KW-0472">Membrane</keyword>
<evidence type="ECO:0000256" key="4">
    <source>
        <dbReference type="ARBA" id="ARBA00022989"/>
    </source>
</evidence>
<feature type="transmembrane region" description="Helical" evidence="6">
    <location>
        <begin position="288"/>
        <end position="309"/>
    </location>
</feature>
<dbReference type="Pfam" id="PF07690">
    <property type="entry name" value="MFS_1"/>
    <property type="match status" value="1"/>
</dbReference>
<dbReference type="CDD" id="cd17324">
    <property type="entry name" value="MFS_NepI_like"/>
    <property type="match status" value="1"/>
</dbReference>
<dbReference type="Gene3D" id="1.20.1250.20">
    <property type="entry name" value="MFS general substrate transporter like domains"/>
    <property type="match status" value="1"/>
</dbReference>
<protein>
    <submittedName>
        <fullName evidence="8">MFS transporter</fullName>
    </submittedName>
</protein>
<evidence type="ECO:0000256" key="5">
    <source>
        <dbReference type="ARBA" id="ARBA00023136"/>
    </source>
</evidence>
<keyword evidence="9" id="KW-1185">Reference proteome</keyword>
<comment type="subcellular location">
    <subcellularLocation>
        <location evidence="1">Cell membrane</location>
        <topology evidence="1">Multi-pass membrane protein</topology>
    </subcellularLocation>
</comment>
<name>A0ABQ3VMV5_9CHLR</name>
<feature type="domain" description="Major facilitator superfamily (MFS) profile" evidence="7">
    <location>
        <begin position="4"/>
        <end position="359"/>
    </location>
</feature>
<dbReference type="InterPro" id="IPR050189">
    <property type="entry name" value="MFS_Efflux_Transporters"/>
</dbReference>
<comment type="caution">
    <text evidence="8">The sequence shown here is derived from an EMBL/GenBank/DDBJ whole genome shotgun (WGS) entry which is preliminary data.</text>
</comment>
<keyword evidence="4 6" id="KW-1133">Transmembrane helix</keyword>
<feature type="transmembrane region" description="Helical" evidence="6">
    <location>
        <begin position="199"/>
        <end position="222"/>
    </location>
</feature>
<dbReference type="InterPro" id="IPR036259">
    <property type="entry name" value="MFS_trans_sf"/>
</dbReference>
<keyword evidence="3 6" id="KW-0812">Transmembrane</keyword>
<proteinExistence type="predicted"/>
<evidence type="ECO:0000313" key="9">
    <source>
        <dbReference type="Proteomes" id="UP000635565"/>
    </source>
</evidence>
<dbReference type="PROSITE" id="PS50850">
    <property type="entry name" value="MFS"/>
    <property type="match status" value="1"/>
</dbReference>
<evidence type="ECO:0000256" key="2">
    <source>
        <dbReference type="ARBA" id="ARBA00022475"/>
    </source>
</evidence>
<dbReference type="Proteomes" id="UP000635565">
    <property type="component" value="Unassembled WGS sequence"/>
</dbReference>
<gene>
    <name evidence="8" type="primary">araJ</name>
    <name evidence="8" type="ORF">KSZ_50150</name>
</gene>
<evidence type="ECO:0000256" key="3">
    <source>
        <dbReference type="ARBA" id="ARBA00022692"/>
    </source>
</evidence>
<reference evidence="8 9" key="1">
    <citation type="journal article" date="2021" name="Int. J. Syst. Evol. Microbiol.">
        <title>Reticulibacter mediterranei gen. nov., sp. nov., within the new family Reticulibacteraceae fam. nov., and Ktedonospora formicarum gen. nov., sp. nov., Ktedonobacter robiniae sp. nov., Dictyobacter formicarum sp. nov. and Dictyobacter arantiisoli sp. nov., belonging to the class Ktedonobacteria.</title>
        <authorList>
            <person name="Yabe S."/>
            <person name="Zheng Y."/>
            <person name="Wang C.M."/>
            <person name="Sakai Y."/>
            <person name="Abe K."/>
            <person name="Yokota A."/>
            <person name="Donadio S."/>
            <person name="Cavaletti L."/>
            <person name="Monciardini P."/>
        </authorList>
    </citation>
    <scope>NUCLEOTIDE SEQUENCE [LARGE SCALE GENOMIC DNA]</scope>
    <source>
        <strain evidence="8 9">SOSP1-9</strain>
    </source>
</reference>
<evidence type="ECO:0000256" key="6">
    <source>
        <dbReference type="SAM" id="Phobius"/>
    </source>
</evidence>
<dbReference type="PANTHER" id="PTHR43124:SF10">
    <property type="entry name" value="PURINE EFFLUX PUMP PBUE"/>
    <property type="match status" value="1"/>
</dbReference>
<dbReference type="SUPFAM" id="SSF103473">
    <property type="entry name" value="MFS general substrate transporter"/>
    <property type="match status" value="1"/>
</dbReference>
<dbReference type="InterPro" id="IPR020846">
    <property type="entry name" value="MFS_dom"/>
</dbReference>
<evidence type="ECO:0000259" key="7">
    <source>
        <dbReference type="PROSITE" id="PS50850"/>
    </source>
</evidence>